<evidence type="ECO:0000313" key="1">
    <source>
        <dbReference type="EMBL" id="KUG15430.1"/>
    </source>
</evidence>
<dbReference type="EMBL" id="LNQE01001556">
    <property type="protein sequence ID" value="KUG15430.1"/>
    <property type="molecule type" value="Genomic_DNA"/>
</dbReference>
<accession>A0A0W8F3F6</accession>
<proteinExistence type="predicted"/>
<protein>
    <submittedName>
        <fullName evidence="1">Uncharacterized protein</fullName>
    </submittedName>
</protein>
<reference evidence="1" key="1">
    <citation type="journal article" date="2015" name="Proc. Natl. Acad. Sci. U.S.A.">
        <title>Networks of energetic and metabolic interactions define dynamics in microbial communities.</title>
        <authorList>
            <person name="Embree M."/>
            <person name="Liu J.K."/>
            <person name="Al-Bassam M.M."/>
            <person name="Zengler K."/>
        </authorList>
    </citation>
    <scope>NUCLEOTIDE SEQUENCE</scope>
</reference>
<organism evidence="1">
    <name type="scientific">hydrocarbon metagenome</name>
    <dbReference type="NCBI Taxonomy" id="938273"/>
    <lineage>
        <taxon>unclassified sequences</taxon>
        <taxon>metagenomes</taxon>
        <taxon>ecological metagenomes</taxon>
    </lineage>
</organism>
<name>A0A0W8F3F6_9ZZZZ</name>
<comment type="caution">
    <text evidence="1">The sequence shown here is derived from an EMBL/GenBank/DDBJ whole genome shotgun (WGS) entry which is preliminary data.</text>
</comment>
<gene>
    <name evidence="1" type="ORF">ASZ90_014893</name>
</gene>
<sequence length="334" mass="35013">MKKWIVLLIAVALLTGYSLADRGIVPTPETQGIGTVTTISGTGTFRSSSDLSMSSTDDSRGLNGIPPLGFSSGDGEITIIIDGEGNLDGLTAQGSAAGATHYNAVYRETSYSNGLGVIQYTKILDADTSAATIGQSNIGASKQLTYIGGNTGRVFSDEVISVAGSATSDPMFWFSLGINTPAPPLSPGGCTRSMCGLLCSESSISPAYCNRAEAGSSVDMSTAHVTTGSSVRFITASDDTPVRLGHDIRVINSIGKASAGMDVLTMEGRPFGDTPFEYDDIWVPDQGPELPVYLQFAFGSSDLYQTTSFSESTRVDGAITIFDKSMVYESGMRR</sequence>
<dbReference type="AlphaFoldDB" id="A0A0W8F3F6"/>